<name>A0A5S9NVH9_MYCVN</name>
<feature type="domain" description="AMP-binding enzyme C-terminal" evidence="2">
    <location>
        <begin position="439"/>
        <end position="513"/>
    </location>
</feature>
<dbReference type="GO" id="GO:0004467">
    <property type="term" value="F:long-chain fatty acid-CoA ligase activity"/>
    <property type="evidence" value="ECO:0007669"/>
    <property type="project" value="UniProtKB-EC"/>
</dbReference>
<evidence type="ECO:0000313" key="4">
    <source>
        <dbReference type="Proteomes" id="UP000430146"/>
    </source>
</evidence>
<dbReference type="Proteomes" id="UP000430146">
    <property type="component" value="Unassembled WGS sequence"/>
</dbReference>
<dbReference type="Gene3D" id="3.30.300.30">
    <property type="match status" value="1"/>
</dbReference>
<dbReference type="Pfam" id="PF13193">
    <property type="entry name" value="AMP-binding_C"/>
    <property type="match status" value="1"/>
</dbReference>
<accession>A0A5S9NVH9</accession>
<gene>
    <name evidence="3" type="primary">lcfB_10</name>
    <name evidence="3" type="ORF">AELLOGFF_02890</name>
</gene>
<evidence type="ECO:0000259" key="1">
    <source>
        <dbReference type="Pfam" id="PF00501"/>
    </source>
</evidence>
<feature type="domain" description="AMP-dependent synthetase/ligase" evidence="1">
    <location>
        <begin position="16"/>
        <end position="383"/>
    </location>
</feature>
<dbReference type="AlphaFoldDB" id="A0A5S9NVH9"/>
<dbReference type="Gene3D" id="3.40.50.12780">
    <property type="entry name" value="N-terminal domain of ligase-like"/>
    <property type="match status" value="1"/>
</dbReference>
<dbReference type="PANTHER" id="PTHR43767:SF1">
    <property type="entry name" value="NONRIBOSOMAL PEPTIDE SYNTHASE PES1 (EUROFUNG)-RELATED"/>
    <property type="match status" value="1"/>
</dbReference>
<dbReference type="OrthoDB" id="3673338at2"/>
<dbReference type="InterPro" id="IPR020845">
    <property type="entry name" value="AMP-binding_CS"/>
</dbReference>
<evidence type="ECO:0000259" key="2">
    <source>
        <dbReference type="Pfam" id="PF13193"/>
    </source>
</evidence>
<keyword evidence="4" id="KW-1185">Reference proteome</keyword>
<dbReference type="CDD" id="cd04433">
    <property type="entry name" value="AFD_class_I"/>
    <property type="match status" value="1"/>
</dbReference>
<protein>
    <submittedName>
        <fullName evidence="3">Long-chain-fatty-acid--CoA ligase</fullName>
        <ecNumber evidence="3">6.2.1.3</ecNumber>
    </submittedName>
</protein>
<dbReference type="PANTHER" id="PTHR43767">
    <property type="entry name" value="LONG-CHAIN-FATTY-ACID--COA LIGASE"/>
    <property type="match status" value="1"/>
</dbReference>
<dbReference type="InterPro" id="IPR025110">
    <property type="entry name" value="AMP-bd_C"/>
</dbReference>
<sequence>MSRAPLTIAEVLRRHADRGDKALLVCDAERLSYADAERLSASLAGRLVGLGVGKGTHVGVLHPNGARFVVAMLAVTRIGAVAVPFSTFSTATELGAQLVDSDVTVLLATRSYRSHDYVTRLSEVLSVPPDRPGPLYSTAAPVLRHIVFTEDAPYPAPTPADDEVLSGLEDDVDGDDVLAIIYTSGSTGTPKGVVHTHAGLLAHQHSLNDIRRLTLADKLFCNSPFFWIGGFAFGLLATLTAGATLICSDATDASETLDLLEAEKPTLTNGFVAGIAHLTRHPSFAGRDLQSIRRGNLYPIMAPDTRPADPELRHNMLGMTEAGSVLLLSGDDTDQPEARRGSYGALAPGFEARIIDLRTGGDVEAGTVGELLIRGPHMMQGYYGRSREECFDPDGWFHTGDLVRRDADGFYYFLGRAGSMIKTSGANVAPAEVEKALTETLKASHPDVTAHVVGLPDAERGQIVAAVVATDAGLALDDSALRHQLRASLSAFKIPRRFLVVRHDDLPMLSSGKIDVPGLQRLFDD</sequence>
<dbReference type="InterPro" id="IPR000873">
    <property type="entry name" value="AMP-dep_synth/lig_dom"/>
</dbReference>
<dbReference type="InterPro" id="IPR042099">
    <property type="entry name" value="ANL_N_sf"/>
</dbReference>
<keyword evidence="3" id="KW-0436">Ligase</keyword>
<dbReference type="Pfam" id="PF00501">
    <property type="entry name" value="AMP-binding"/>
    <property type="match status" value="1"/>
</dbReference>
<dbReference type="InterPro" id="IPR045851">
    <property type="entry name" value="AMP-bd_C_sf"/>
</dbReference>
<dbReference type="InterPro" id="IPR050237">
    <property type="entry name" value="ATP-dep_AMP-bd_enzyme"/>
</dbReference>
<dbReference type="EC" id="6.2.1.3" evidence="3"/>
<evidence type="ECO:0000313" key="3">
    <source>
        <dbReference type="EMBL" id="CAA0094741.1"/>
    </source>
</evidence>
<proteinExistence type="predicted"/>
<dbReference type="SUPFAM" id="SSF56801">
    <property type="entry name" value="Acetyl-CoA synthetase-like"/>
    <property type="match status" value="1"/>
</dbReference>
<organism evidence="3 4">
    <name type="scientific">Mycolicibacterium vanbaalenii</name>
    <name type="common">Mycobacterium vanbaalenii</name>
    <dbReference type="NCBI Taxonomy" id="110539"/>
    <lineage>
        <taxon>Bacteria</taxon>
        <taxon>Bacillati</taxon>
        <taxon>Actinomycetota</taxon>
        <taxon>Actinomycetes</taxon>
        <taxon>Mycobacteriales</taxon>
        <taxon>Mycobacteriaceae</taxon>
        <taxon>Mycolicibacterium</taxon>
    </lineage>
</organism>
<reference evidence="3 4" key="1">
    <citation type="submission" date="2019-11" db="EMBL/GenBank/DDBJ databases">
        <authorList>
            <person name="Holert J."/>
        </authorList>
    </citation>
    <scope>NUCLEOTIDE SEQUENCE [LARGE SCALE GENOMIC DNA]</scope>
    <source>
        <strain evidence="3">BC8_1</strain>
    </source>
</reference>
<dbReference type="RefSeq" id="WP_159229215.1">
    <property type="nucleotide sequence ID" value="NZ_CACSIP010000004.1"/>
</dbReference>
<dbReference type="EMBL" id="CACSIP010000004">
    <property type="protein sequence ID" value="CAA0094741.1"/>
    <property type="molecule type" value="Genomic_DNA"/>
</dbReference>
<dbReference type="PROSITE" id="PS00455">
    <property type="entry name" value="AMP_BINDING"/>
    <property type="match status" value="1"/>
</dbReference>